<accession>A0A428KNP2</accession>
<name>A0A428KNP2_9BACT</name>
<protein>
    <submittedName>
        <fullName evidence="2">Uncharacterized protein</fullName>
    </submittedName>
</protein>
<reference evidence="2 3" key="1">
    <citation type="submission" date="2018-12" db="EMBL/GenBank/DDBJ databases">
        <authorList>
            <person name="Feng G."/>
            <person name="Zhu H."/>
        </authorList>
    </citation>
    <scope>NUCLEOTIDE SEQUENCE [LARGE SCALE GENOMIC DNA]</scope>
    <source>
        <strain evidence="2 3">KCTC 12533</strain>
    </source>
</reference>
<sequence length="469" mass="47175">MRKPVRAWLLGGALLLASAARAQTGSVGIGTTTPDASALLDLSSTSKGLLIPRLTQTQRTTGISSPAAGLLVYQSDGTAGLYQYDGAAWKLVVADNLGNHTATQNLNLADKLLVGNGGTAGLSITAAGNVGVGLTGAQQPLDVLGGLAFRNSAAWDHLYFSHDGSTLNVRAGGVETGISFGLGTAASGSYGNQAYQEVMRLLPSGNVGLGTSTPQARLELVAGASADGSGDPRAMAFQWSGSGNGYRHWLRTRHQANLGQSGNAFDFFLNNSSTGAGSTAPNTGSVLAMSVGQVNGSPRVGIGVTDASTALEVNGQVKISGGSPGAGKVLTSDASGLATWQTPTSGLTLPYSGTTSSSSSAFAVGNTGTGPALSVSSGVVVFSSSAATALPTTATTLNPTVTMQAYTDNSNTTNGTITLGTGTAGQLLILTNLDNEALTVISSTGVSHTILKGYGVQFVYLSGTWYRIS</sequence>
<feature type="signal peptide" evidence="1">
    <location>
        <begin position="1"/>
        <end position="22"/>
    </location>
</feature>
<evidence type="ECO:0000313" key="3">
    <source>
        <dbReference type="Proteomes" id="UP000273500"/>
    </source>
</evidence>
<evidence type="ECO:0000256" key="1">
    <source>
        <dbReference type="SAM" id="SignalP"/>
    </source>
</evidence>
<comment type="caution">
    <text evidence="2">The sequence shown here is derived from an EMBL/GenBank/DDBJ whole genome shotgun (WGS) entry which is preliminary data.</text>
</comment>
<dbReference type="EMBL" id="RWIT01000006">
    <property type="protein sequence ID" value="RSK48022.1"/>
    <property type="molecule type" value="Genomic_DNA"/>
</dbReference>
<feature type="chain" id="PRO_5019534493" evidence="1">
    <location>
        <begin position="23"/>
        <end position="469"/>
    </location>
</feature>
<dbReference type="AlphaFoldDB" id="A0A428KNP2"/>
<dbReference type="RefSeq" id="WP_125420593.1">
    <property type="nucleotide sequence ID" value="NZ_RWIT01000006.1"/>
</dbReference>
<gene>
    <name evidence="2" type="ORF">EI291_13095</name>
</gene>
<keyword evidence="3" id="KW-1185">Reference proteome</keyword>
<proteinExistence type="predicted"/>
<dbReference type="OrthoDB" id="946948at2"/>
<evidence type="ECO:0000313" key="2">
    <source>
        <dbReference type="EMBL" id="RSK48022.1"/>
    </source>
</evidence>
<dbReference type="Proteomes" id="UP000273500">
    <property type="component" value="Unassembled WGS sequence"/>
</dbReference>
<keyword evidence="1" id="KW-0732">Signal</keyword>
<organism evidence="2 3">
    <name type="scientific">Hymenobacter rigui</name>
    <dbReference type="NCBI Taxonomy" id="334424"/>
    <lineage>
        <taxon>Bacteria</taxon>
        <taxon>Pseudomonadati</taxon>
        <taxon>Bacteroidota</taxon>
        <taxon>Cytophagia</taxon>
        <taxon>Cytophagales</taxon>
        <taxon>Hymenobacteraceae</taxon>
        <taxon>Hymenobacter</taxon>
    </lineage>
</organism>